<gene>
    <name evidence="7" type="ORF">MICPUN_62047</name>
</gene>
<dbReference type="AlphaFoldDB" id="C1FHD9"/>
<evidence type="ECO:0000313" key="7">
    <source>
        <dbReference type="EMBL" id="ACO70085.1"/>
    </source>
</evidence>
<comment type="subcellular location">
    <subcellularLocation>
        <location evidence="1">Endomembrane system</location>
        <topology evidence="1">Multi-pass membrane protein</topology>
    </subcellularLocation>
</comment>
<reference evidence="7 8" key="1">
    <citation type="journal article" date="2009" name="Science">
        <title>Green evolution and dynamic adaptations revealed by genomes of the marine picoeukaryotes Micromonas.</title>
        <authorList>
            <person name="Worden A.Z."/>
            <person name="Lee J.H."/>
            <person name="Mock T."/>
            <person name="Rouze P."/>
            <person name="Simmons M.P."/>
            <person name="Aerts A.L."/>
            <person name="Allen A.E."/>
            <person name="Cuvelier M.L."/>
            <person name="Derelle E."/>
            <person name="Everett M.V."/>
            <person name="Foulon E."/>
            <person name="Grimwood J."/>
            <person name="Gundlach H."/>
            <person name="Henrissat B."/>
            <person name="Napoli C."/>
            <person name="McDonald S.M."/>
            <person name="Parker M.S."/>
            <person name="Rombauts S."/>
            <person name="Salamov A."/>
            <person name="Von Dassow P."/>
            <person name="Badger J.H."/>
            <person name="Coutinho P.M."/>
            <person name="Demir E."/>
            <person name="Dubchak I."/>
            <person name="Gentemann C."/>
            <person name="Eikrem W."/>
            <person name="Gready J.E."/>
            <person name="John U."/>
            <person name="Lanier W."/>
            <person name="Lindquist E.A."/>
            <person name="Lucas S."/>
            <person name="Mayer K.F."/>
            <person name="Moreau H."/>
            <person name="Not F."/>
            <person name="Otillar R."/>
            <person name="Panaud O."/>
            <person name="Pangilinan J."/>
            <person name="Paulsen I."/>
            <person name="Piegu B."/>
            <person name="Poliakov A."/>
            <person name="Robbens S."/>
            <person name="Schmutz J."/>
            <person name="Toulza E."/>
            <person name="Wyss T."/>
            <person name="Zelensky A."/>
            <person name="Zhou K."/>
            <person name="Armbrust E.V."/>
            <person name="Bhattacharya D."/>
            <person name="Goodenough U.W."/>
            <person name="Van de Peer Y."/>
            <person name="Grigoriev I.V."/>
        </authorList>
    </citation>
    <scope>NUCLEOTIDE SEQUENCE [LARGE SCALE GENOMIC DNA]</scope>
    <source>
        <strain evidence="8">RCC299 / NOUM17</strain>
    </source>
</reference>
<feature type="transmembrane region" description="Helical" evidence="5">
    <location>
        <begin position="134"/>
        <end position="156"/>
    </location>
</feature>
<evidence type="ECO:0000256" key="5">
    <source>
        <dbReference type="SAM" id="Phobius"/>
    </source>
</evidence>
<evidence type="ECO:0000313" key="8">
    <source>
        <dbReference type="Proteomes" id="UP000002009"/>
    </source>
</evidence>
<name>C1FHD9_MICCC</name>
<sequence>MLIQASRFVNSFWLIFFGLSVVADLNLVPGLSGFLRAVAKRGKDDEGDDPAGKRRRPWWQVTVPHGWFTHFYVVGVLWNAVALFHSLIECAWAGSDPSVVGAALASTLFQAHVTRRLYESAFVSIHRPGGRMHVVGYLIGVVYYICVPLTLAHPLAAAAVVGSVTDAWRRGSIAYLLEPVDGTKLAAAADGIRHVLKFAFTASGRSGVGALMSGFCVMGGVYAWGVGNAHQHRYHVALAKLRGGEKKRENVEKKERTGAAKEYGVPRGGWFESVSCPHYAAEVLLYVGICAVACGSGLGAGGIATGAAGFGPAAALARTAPMLASVAGNLSIAARRNHEWYLRHMPDYPKGRWAMIPGIL</sequence>
<dbReference type="GeneID" id="8246822"/>
<dbReference type="PANTHER" id="PTHR14624:SF0">
    <property type="entry name" value="POLYPRENOL REDUCTASE"/>
    <property type="match status" value="1"/>
</dbReference>
<dbReference type="EMBL" id="CP001576">
    <property type="protein sequence ID" value="ACO70085.1"/>
    <property type="molecule type" value="Genomic_DNA"/>
</dbReference>
<feature type="domain" description="3-oxo-5-alpha-steroid 4-dehydrogenase C-terminal" evidence="6">
    <location>
        <begin position="328"/>
        <end position="360"/>
    </location>
</feature>
<dbReference type="UniPathway" id="UPA00378"/>
<dbReference type="GO" id="GO:0006488">
    <property type="term" value="P:dolichol-linked oligosaccharide biosynthetic process"/>
    <property type="evidence" value="ECO:0007669"/>
    <property type="project" value="InterPro"/>
</dbReference>
<keyword evidence="2 5" id="KW-0812">Transmembrane</keyword>
<dbReference type="RefSeq" id="XP_002508827.1">
    <property type="nucleotide sequence ID" value="XM_002508781.1"/>
</dbReference>
<dbReference type="STRING" id="296587.C1FHD9"/>
<dbReference type="OrthoDB" id="498875at2759"/>
<organism evidence="7 8">
    <name type="scientific">Micromonas commoda (strain RCC299 / NOUM17 / CCMP2709)</name>
    <name type="common">Picoplanktonic green alga</name>
    <dbReference type="NCBI Taxonomy" id="296587"/>
    <lineage>
        <taxon>Eukaryota</taxon>
        <taxon>Viridiplantae</taxon>
        <taxon>Chlorophyta</taxon>
        <taxon>Mamiellophyceae</taxon>
        <taxon>Mamiellales</taxon>
        <taxon>Mamiellaceae</taxon>
        <taxon>Micromonas</taxon>
    </lineage>
</organism>
<evidence type="ECO:0000256" key="4">
    <source>
        <dbReference type="ARBA" id="ARBA00023136"/>
    </source>
</evidence>
<dbReference type="InterPro" id="IPR001104">
    <property type="entry name" value="3-oxo-5_a-steroid_4-DH_C"/>
</dbReference>
<dbReference type="InterPro" id="IPR039698">
    <property type="entry name" value="Dfg10/SRD5A3"/>
</dbReference>
<evidence type="ECO:0000256" key="2">
    <source>
        <dbReference type="ARBA" id="ARBA00022692"/>
    </source>
</evidence>
<dbReference type="GO" id="GO:0016095">
    <property type="term" value="P:polyprenol catabolic process"/>
    <property type="evidence" value="ECO:0007669"/>
    <property type="project" value="TreeGrafter"/>
</dbReference>
<feature type="domain" description="3-oxo-5-alpha-steroid 4-dehydrogenase C-terminal" evidence="6">
    <location>
        <begin position="220"/>
        <end position="290"/>
    </location>
</feature>
<evidence type="ECO:0000256" key="3">
    <source>
        <dbReference type="ARBA" id="ARBA00022989"/>
    </source>
</evidence>
<dbReference type="eggNOG" id="KOG1640">
    <property type="taxonomic scope" value="Eukaryota"/>
</dbReference>
<dbReference type="FunCoup" id="C1FHD9">
    <property type="interactions" value="1213"/>
</dbReference>
<dbReference type="GO" id="GO:0003865">
    <property type="term" value="F:3-oxo-5-alpha-steroid 4-dehydrogenase activity"/>
    <property type="evidence" value="ECO:0007669"/>
    <property type="project" value="TreeGrafter"/>
</dbReference>
<keyword evidence="8" id="KW-1185">Reference proteome</keyword>
<dbReference type="PROSITE" id="PS50244">
    <property type="entry name" value="S5A_REDUCTASE"/>
    <property type="match status" value="1"/>
</dbReference>
<evidence type="ECO:0000256" key="1">
    <source>
        <dbReference type="ARBA" id="ARBA00004127"/>
    </source>
</evidence>
<dbReference type="PANTHER" id="PTHR14624">
    <property type="entry name" value="DFG10 PROTEIN"/>
    <property type="match status" value="1"/>
</dbReference>
<dbReference type="GO" id="GO:0005783">
    <property type="term" value="C:endoplasmic reticulum"/>
    <property type="evidence" value="ECO:0007669"/>
    <property type="project" value="TreeGrafter"/>
</dbReference>
<proteinExistence type="predicted"/>
<protein>
    <recommendedName>
        <fullName evidence="6">3-oxo-5-alpha-steroid 4-dehydrogenase C-terminal domain-containing protein</fullName>
    </recommendedName>
</protein>
<evidence type="ECO:0000259" key="6">
    <source>
        <dbReference type="Pfam" id="PF02544"/>
    </source>
</evidence>
<dbReference type="InParanoid" id="C1FHD9"/>
<feature type="transmembrane region" description="Helical" evidence="5">
    <location>
        <begin position="12"/>
        <end position="35"/>
    </location>
</feature>
<dbReference type="Proteomes" id="UP000002009">
    <property type="component" value="Chromosome 10"/>
</dbReference>
<dbReference type="OMA" id="EDYPANR"/>
<dbReference type="KEGG" id="mis:MICPUN_62047"/>
<keyword evidence="3 5" id="KW-1133">Transmembrane helix</keyword>
<dbReference type="Pfam" id="PF02544">
    <property type="entry name" value="Steroid_dh"/>
    <property type="match status" value="2"/>
</dbReference>
<accession>C1FHD9</accession>
<keyword evidence="4 5" id="KW-0472">Membrane</keyword>